<dbReference type="Pfam" id="PF05680">
    <property type="entry name" value="ATP-synt_E"/>
    <property type="match status" value="1"/>
</dbReference>
<evidence type="ECO:0000256" key="6">
    <source>
        <dbReference type="ARBA" id="ARBA00022792"/>
    </source>
</evidence>
<evidence type="ECO:0000313" key="13">
    <source>
        <dbReference type="EMBL" id="CDH53409.1"/>
    </source>
</evidence>
<evidence type="ECO:0000256" key="3">
    <source>
        <dbReference type="ARBA" id="ARBA00022448"/>
    </source>
</evidence>
<evidence type="ECO:0000256" key="4">
    <source>
        <dbReference type="ARBA" id="ARBA00022547"/>
    </source>
</evidence>
<evidence type="ECO:0000256" key="9">
    <source>
        <dbReference type="ARBA" id="ARBA00023136"/>
    </source>
</evidence>
<dbReference type="GO" id="GO:0045259">
    <property type="term" value="C:proton-transporting ATP synthase complex"/>
    <property type="evidence" value="ECO:0007669"/>
    <property type="project" value="UniProtKB-UniRule"/>
</dbReference>
<comment type="caution">
    <text evidence="13">The sequence shown here is derived from an EMBL/GenBank/DDBJ whole genome shotgun (WGS) entry which is preliminary data.</text>
</comment>
<dbReference type="GO" id="GO:0005743">
    <property type="term" value="C:mitochondrial inner membrane"/>
    <property type="evidence" value="ECO:0007669"/>
    <property type="project" value="UniProtKB-SubCell"/>
</dbReference>
<keyword evidence="12" id="KW-0175">Coiled coil</keyword>
<evidence type="ECO:0000256" key="1">
    <source>
        <dbReference type="ARBA" id="ARBA00004273"/>
    </source>
</evidence>
<evidence type="ECO:0000313" key="14">
    <source>
        <dbReference type="Proteomes" id="UP000027586"/>
    </source>
</evidence>
<keyword evidence="5 11" id="KW-0375">Hydrogen ion transport</keyword>
<evidence type="ECO:0000256" key="2">
    <source>
        <dbReference type="ARBA" id="ARBA00007333"/>
    </source>
</evidence>
<evidence type="ECO:0000256" key="7">
    <source>
        <dbReference type="ARBA" id="ARBA00023065"/>
    </source>
</evidence>
<protein>
    <recommendedName>
        <fullName evidence="11">ATP synthase F(0) complex subunit e, mitochondrial</fullName>
    </recommendedName>
</protein>
<dbReference type="InterPro" id="IPR008386">
    <property type="entry name" value="ATP_synth_F0_esu_mt"/>
</dbReference>
<feature type="coiled-coil region" evidence="12">
    <location>
        <begin position="26"/>
        <end position="55"/>
    </location>
</feature>
<dbReference type="Proteomes" id="UP000027586">
    <property type="component" value="Unassembled WGS sequence"/>
</dbReference>
<gene>
    <name evidence="13" type="ORF">LCOR_04762.1</name>
</gene>
<name>A0A068RTP9_9FUNG</name>
<dbReference type="VEuPathDB" id="FungiDB:LCOR_04762.1"/>
<comment type="subcellular location">
    <subcellularLocation>
        <location evidence="1 11">Mitochondrion inner membrane</location>
    </subcellularLocation>
</comment>
<keyword evidence="3 11" id="KW-0813">Transport</keyword>
<keyword evidence="10 11" id="KW-0066">ATP synthesis</keyword>
<keyword evidence="6 11" id="KW-0999">Mitochondrion inner membrane</keyword>
<accession>A0A068RTP9</accession>
<keyword evidence="14" id="KW-1185">Reference proteome</keyword>
<sequence>MVNSAFKNVGRWSALAFGLVYGYTHNASLQKQATEKKQQLEYERKEKLIEEARAAYAAKKNPAPVVESAVVADVDSPDFDLEKFLSQLEESK</sequence>
<dbReference type="GO" id="GO:0015986">
    <property type="term" value="P:proton motive force-driven ATP synthesis"/>
    <property type="evidence" value="ECO:0007669"/>
    <property type="project" value="InterPro"/>
</dbReference>
<reference evidence="13" key="1">
    <citation type="submission" date="2013-08" db="EMBL/GenBank/DDBJ databases">
        <title>Gene expansion shapes genome architecture in the human pathogen Lichtheimia corymbifera: an evolutionary genomics analysis in the ancient terrestrial Mucorales (Mucoromycotina).</title>
        <authorList>
            <person name="Schwartze V.U."/>
            <person name="Winter S."/>
            <person name="Shelest E."/>
            <person name="Marcet-Houben M."/>
            <person name="Horn F."/>
            <person name="Wehner S."/>
            <person name="Hoffmann K."/>
            <person name="Riege K."/>
            <person name="Sammeth M."/>
            <person name="Nowrousian M."/>
            <person name="Valiante V."/>
            <person name="Linde J."/>
            <person name="Jacobsen I.D."/>
            <person name="Marz M."/>
            <person name="Brakhage A.A."/>
            <person name="Gabaldon T."/>
            <person name="Bocker S."/>
            <person name="Voigt K."/>
        </authorList>
    </citation>
    <scope>NUCLEOTIDE SEQUENCE [LARGE SCALE GENOMIC DNA]</scope>
    <source>
        <strain evidence="13">FSU 9682</strain>
    </source>
</reference>
<comment type="function">
    <text evidence="11">Subunit e, of the mitochondrial membrane ATP synthase complex (F(1)F(0) ATP synthase or Complex V) that produces ATP from ADP in the presence of a proton gradient across the membrane which is generated by electron transport complexes of the respiratory chain. ATP synthase complex consist of a soluble F(1) head domain - the catalytic core - and a membrane F(1) domain - the membrane proton channel. These two domains are linked by a central stalk rotating inside the F(1) region and a stationary peripheral stalk. During catalysis, ATP synthesis in the catalytic domain of F(1) is coupled via a rotary mechanism of the central stalk subunits to proton translocation. In vivo, can only synthesize ATP although its ATP hydrolase activity can be activated artificially in vitro. Part of the complex F(0) domain.</text>
</comment>
<comment type="similarity">
    <text evidence="2 11">Belongs to the ATPase e subunit family.</text>
</comment>
<evidence type="ECO:0000256" key="5">
    <source>
        <dbReference type="ARBA" id="ARBA00022781"/>
    </source>
</evidence>
<keyword evidence="8 11" id="KW-0496">Mitochondrion</keyword>
<dbReference type="EMBL" id="CBTN010000017">
    <property type="protein sequence ID" value="CDH53409.1"/>
    <property type="molecule type" value="Genomic_DNA"/>
</dbReference>
<keyword evidence="9" id="KW-0472">Membrane</keyword>
<dbReference type="OrthoDB" id="2125027at2759"/>
<keyword evidence="7 11" id="KW-0406">Ion transport</keyword>
<evidence type="ECO:0000256" key="10">
    <source>
        <dbReference type="ARBA" id="ARBA00023310"/>
    </source>
</evidence>
<evidence type="ECO:0000256" key="11">
    <source>
        <dbReference type="RuleBase" id="RU367005"/>
    </source>
</evidence>
<evidence type="ECO:0000256" key="12">
    <source>
        <dbReference type="SAM" id="Coils"/>
    </source>
</evidence>
<evidence type="ECO:0000256" key="8">
    <source>
        <dbReference type="ARBA" id="ARBA00023128"/>
    </source>
</evidence>
<dbReference type="GO" id="GO:0015078">
    <property type="term" value="F:proton transmembrane transporter activity"/>
    <property type="evidence" value="ECO:0007669"/>
    <property type="project" value="InterPro"/>
</dbReference>
<keyword evidence="4 11" id="KW-0138">CF(0)</keyword>
<dbReference type="STRING" id="1263082.A0A068RTP9"/>
<organism evidence="13 14">
    <name type="scientific">Lichtheimia corymbifera JMRC:FSU:9682</name>
    <dbReference type="NCBI Taxonomy" id="1263082"/>
    <lineage>
        <taxon>Eukaryota</taxon>
        <taxon>Fungi</taxon>
        <taxon>Fungi incertae sedis</taxon>
        <taxon>Mucoromycota</taxon>
        <taxon>Mucoromycotina</taxon>
        <taxon>Mucoromycetes</taxon>
        <taxon>Mucorales</taxon>
        <taxon>Lichtheimiaceae</taxon>
        <taxon>Lichtheimia</taxon>
    </lineage>
</organism>
<proteinExistence type="inferred from homology"/>
<comment type="subunit">
    <text evidence="11">F-type ATPases have 2 components, CF(1) - the catalytic core - and CF(0) - the membrane proton channel. CF(1) and CF(0) have multiple subunits.</text>
</comment>
<dbReference type="AlphaFoldDB" id="A0A068RTP9"/>